<sequence>MMAPVFPLCSRKLLLLCFVDDVNFEADMVNAVSTVGGQVLDPRFAEIEEVFRENFALGLESAGASFAVFHKGKLVVDLWGGLKDRTSRQLWTKDTMSILFSTTKSLAATILAIVMDQEHISYSQKVAEFWPEFAGNGKEHITILNVVLHQAGLPYSEQMINREDVVDWRKMSAYFENATPVWTPGTQSGYHALTFGFLIDQIIRRIDSKKRGVNDILKELIQCYDIPNISIGLKHPDDNDRVATLQYPSKLQIEAEGRHNPEVLRRWNAGDNEHNRHLYDTWRWITTDDYNSLENRILPMPSNMGIGNARSLAQLHSLLAERKILSDAFYKHFEQPVLEDEMDVVIGYEESKGYGYQFTRNPMGQWIFGHSGFGGQNVRVDVHNRLSYAYVCNGLKIADADLVEPWKRMVDKMYSLL</sequence>
<dbReference type="InterPro" id="IPR052907">
    <property type="entry name" value="Beta-lactamase/esterase"/>
</dbReference>
<comment type="caution">
    <text evidence="3">The sequence shown here is derived from an EMBL/GenBank/DDBJ whole genome shotgun (WGS) entry which is preliminary data.</text>
</comment>
<organism evidence="3 4">
    <name type="scientific">Necator americanus</name>
    <name type="common">Human hookworm</name>
    <dbReference type="NCBI Taxonomy" id="51031"/>
    <lineage>
        <taxon>Eukaryota</taxon>
        <taxon>Metazoa</taxon>
        <taxon>Ecdysozoa</taxon>
        <taxon>Nematoda</taxon>
        <taxon>Chromadorea</taxon>
        <taxon>Rhabditida</taxon>
        <taxon>Rhabditina</taxon>
        <taxon>Rhabditomorpha</taxon>
        <taxon>Strongyloidea</taxon>
        <taxon>Ancylostomatidae</taxon>
        <taxon>Bunostominae</taxon>
        <taxon>Necator</taxon>
    </lineage>
</organism>
<dbReference type="SUPFAM" id="SSF56601">
    <property type="entry name" value="beta-lactamase/transpeptidase-like"/>
    <property type="match status" value="1"/>
</dbReference>
<dbReference type="Pfam" id="PF00144">
    <property type="entry name" value="Beta-lactamase"/>
    <property type="match status" value="1"/>
</dbReference>
<protein>
    <recommendedName>
        <fullName evidence="2">Beta-lactamase-related domain-containing protein</fullName>
    </recommendedName>
</protein>
<evidence type="ECO:0000259" key="2">
    <source>
        <dbReference type="Pfam" id="PF00144"/>
    </source>
</evidence>
<feature type="chain" id="PRO_5045318610" description="Beta-lactamase-related domain-containing protein" evidence="1">
    <location>
        <begin position="25"/>
        <end position="417"/>
    </location>
</feature>
<proteinExistence type="predicted"/>
<dbReference type="InterPro" id="IPR001466">
    <property type="entry name" value="Beta-lactam-related"/>
</dbReference>
<feature type="domain" description="Beta-lactamase-related" evidence="2">
    <location>
        <begin position="54"/>
        <end position="397"/>
    </location>
</feature>
<feature type="signal peptide" evidence="1">
    <location>
        <begin position="1"/>
        <end position="24"/>
    </location>
</feature>
<accession>A0ABR1CKU9</accession>
<gene>
    <name evidence="3" type="primary">Necator_chrII.g8644</name>
    <name evidence="3" type="ORF">RB195_020849</name>
</gene>
<dbReference type="PANTHER" id="PTHR43319">
    <property type="entry name" value="BETA-LACTAMASE-RELATED"/>
    <property type="match status" value="1"/>
</dbReference>
<name>A0ABR1CKU9_NECAM</name>
<keyword evidence="1" id="KW-0732">Signal</keyword>
<evidence type="ECO:0000313" key="3">
    <source>
        <dbReference type="EMBL" id="KAK6739012.1"/>
    </source>
</evidence>
<reference evidence="3 4" key="1">
    <citation type="submission" date="2023-08" db="EMBL/GenBank/DDBJ databases">
        <title>A Necator americanus chromosomal reference genome.</title>
        <authorList>
            <person name="Ilik V."/>
            <person name="Petrzelkova K.J."/>
            <person name="Pardy F."/>
            <person name="Fuh T."/>
            <person name="Niatou-Singa F.S."/>
            <person name="Gouil Q."/>
            <person name="Baker L."/>
            <person name="Ritchie M.E."/>
            <person name="Jex A.R."/>
            <person name="Gazzola D."/>
            <person name="Li H."/>
            <person name="Toshio Fujiwara R."/>
            <person name="Zhan B."/>
            <person name="Aroian R.V."/>
            <person name="Pafco B."/>
            <person name="Schwarz E.M."/>
        </authorList>
    </citation>
    <scope>NUCLEOTIDE SEQUENCE [LARGE SCALE GENOMIC DNA]</scope>
    <source>
        <strain evidence="3 4">Aroian</strain>
        <tissue evidence="3">Whole animal</tissue>
    </source>
</reference>
<keyword evidence="4" id="KW-1185">Reference proteome</keyword>
<dbReference type="Proteomes" id="UP001303046">
    <property type="component" value="Unassembled WGS sequence"/>
</dbReference>
<dbReference type="EMBL" id="JAVFWL010000002">
    <property type="protein sequence ID" value="KAK6739012.1"/>
    <property type="molecule type" value="Genomic_DNA"/>
</dbReference>
<dbReference type="PANTHER" id="PTHR43319:SF1">
    <property type="entry name" value="BETA-LACTAMASE-RELATED DOMAIN-CONTAINING PROTEIN"/>
    <property type="match status" value="1"/>
</dbReference>
<dbReference type="Gene3D" id="3.40.710.10">
    <property type="entry name" value="DD-peptidase/beta-lactamase superfamily"/>
    <property type="match status" value="1"/>
</dbReference>
<dbReference type="InterPro" id="IPR012338">
    <property type="entry name" value="Beta-lactam/transpept-like"/>
</dbReference>
<evidence type="ECO:0000313" key="4">
    <source>
        <dbReference type="Proteomes" id="UP001303046"/>
    </source>
</evidence>
<evidence type="ECO:0000256" key="1">
    <source>
        <dbReference type="SAM" id="SignalP"/>
    </source>
</evidence>